<keyword evidence="1" id="KW-0812">Transmembrane</keyword>
<reference evidence="2 3" key="1">
    <citation type="submission" date="2024-05" db="EMBL/GenBank/DDBJ databases">
        <authorList>
            <person name="Wallberg A."/>
        </authorList>
    </citation>
    <scope>NUCLEOTIDE SEQUENCE [LARGE SCALE GENOMIC DNA]</scope>
</reference>
<name>A0AAV2QRI7_MEGNR</name>
<dbReference type="Proteomes" id="UP001497623">
    <property type="component" value="Unassembled WGS sequence"/>
</dbReference>
<dbReference type="AlphaFoldDB" id="A0AAV2QRI7"/>
<accession>A0AAV2QRI7</accession>
<gene>
    <name evidence="2" type="ORF">MNOR_LOCUS15436</name>
</gene>
<organism evidence="2 3">
    <name type="scientific">Meganyctiphanes norvegica</name>
    <name type="common">Northern krill</name>
    <name type="synonym">Thysanopoda norvegica</name>
    <dbReference type="NCBI Taxonomy" id="48144"/>
    <lineage>
        <taxon>Eukaryota</taxon>
        <taxon>Metazoa</taxon>
        <taxon>Ecdysozoa</taxon>
        <taxon>Arthropoda</taxon>
        <taxon>Crustacea</taxon>
        <taxon>Multicrustacea</taxon>
        <taxon>Malacostraca</taxon>
        <taxon>Eumalacostraca</taxon>
        <taxon>Eucarida</taxon>
        <taxon>Euphausiacea</taxon>
        <taxon>Euphausiidae</taxon>
        <taxon>Meganyctiphanes</taxon>
    </lineage>
</organism>
<evidence type="ECO:0000256" key="1">
    <source>
        <dbReference type="SAM" id="Phobius"/>
    </source>
</evidence>
<feature type="transmembrane region" description="Helical" evidence="1">
    <location>
        <begin position="12"/>
        <end position="30"/>
    </location>
</feature>
<evidence type="ECO:0000313" key="3">
    <source>
        <dbReference type="Proteomes" id="UP001497623"/>
    </source>
</evidence>
<protein>
    <submittedName>
        <fullName evidence="2">Uncharacterized protein</fullName>
    </submittedName>
</protein>
<dbReference type="EMBL" id="CAXKWB010009657">
    <property type="protein sequence ID" value="CAL4095540.1"/>
    <property type="molecule type" value="Genomic_DNA"/>
</dbReference>
<keyword evidence="1" id="KW-0472">Membrane</keyword>
<comment type="caution">
    <text evidence="2">The sequence shown here is derived from an EMBL/GenBank/DDBJ whole genome shotgun (WGS) entry which is preliminary data.</text>
</comment>
<proteinExistence type="predicted"/>
<sequence>MRVVMSRFHLKLLQSIALVIGGILLITFALQRDIQCYGDQRLEEPSMRISIYSERASKKNHHKNTVKREPHKNHMIESAEGPWQRSTHLKKHLREACRTLQPQQEITIDLLNRILVDEDREILYCYVPK</sequence>
<feature type="non-terminal residue" evidence="2">
    <location>
        <position position="129"/>
    </location>
</feature>
<keyword evidence="3" id="KW-1185">Reference proteome</keyword>
<keyword evidence="1" id="KW-1133">Transmembrane helix</keyword>
<evidence type="ECO:0000313" key="2">
    <source>
        <dbReference type="EMBL" id="CAL4095540.1"/>
    </source>
</evidence>